<dbReference type="OrthoDB" id="3263055at2759"/>
<feature type="transmembrane region" description="Helical" evidence="1">
    <location>
        <begin position="90"/>
        <end position="109"/>
    </location>
</feature>
<feature type="transmembrane region" description="Helical" evidence="1">
    <location>
        <begin position="12"/>
        <end position="34"/>
    </location>
</feature>
<feature type="transmembrane region" description="Helical" evidence="1">
    <location>
        <begin position="121"/>
        <end position="142"/>
    </location>
</feature>
<reference evidence="2" key="1">
    <citation type="submission" date="2020-05" db="EMBL/GenBank/DDBJ databases">
        <title>Mycena genomes resolve the evolution of fungal bioluminescence.</title>
        <authorList>
            <person name="Tsai I.J."/>
        </authorList>
    </citation>
    <scope>NUCLEOTIDE SEQUENCE</scope>
    <source>
        <strain evidence="2">160909Yilan</strain>
    </source>
</reference>
<feature type="transmembrane region" description="Helical" evidence="1">
    <location>
        <begin position="46"/>
        <end position="70"/>
    </location>
</feature>
<name>A0A8H6XFL1_9AGAR</name>
<dbReference type="PANTHER" id="PTHR40465:SF1">
    <property type="entry name" value="DUF6534 DOMAIN-CONTAINING PROTEIN"/>
    <property type="match status" value="1"/>
</dbReference>
<dbReference type="PANTHER" id="PTHR40465">
    <property type="entry name" value="CHROMOSOME 1, WHOLE GENOME SHOTGUN SEQUENCE"/>
    <property type="match status" value="1"/>
</dbReference>
<proteinExistence type="predicted"/>
<dbReference type="EMBL" id="JACAZH010000030">
    <property type="protein sequence ID" value="KAF7340548.1"/>
    <property type="molecule type" value="Genomic_DNA"/>
</dbReference>
<keyword evidence="1" id="KW-0812">Transmembrane</keyword>
<evidence type="ECO:0000313" key="2">
    <source>
        <dbReference type="EMBL" id="KAF7340548.1"/>
    </source>
</evidence>
<organism evidence="2 3">
    <name type="scientific">Mycena sanguinolenta</name>
    <dbReference type="NCBI Taxonomy" id="230812"/>
    <lineage>
        <taxon>Eukaryota</taxon>
        <taxon>Fungi</taxon>
        <taxon>Dikarya</taxon>
        <taxon>Basidiomycota</taxon>
        <taxon>Agaricomycotina</taxon>
        <taxon>Agaricomycetes</taxon>
        <taxon>Agaricomycetidae</taxon>
        <taxon>Agaricales</taxon>
        <taxon>Marasmiineae</taxon>
        <taxon>Mycenaceae</taxon>
        <taxon>Mycena</taxon>
    </lineage>
</organism>
<gene>
    <name evidence="2" type="ORF">MSAN_02126300</name>
</gene>
<protein>
    <submittedName>
        <fullName evidence="2">Uncharacterized protein</fullName>
    </submittedName>
</protein>
<dbReference type="Proteomes" id="UP000623467">
    <property type="component" value="Unassembled WGS sequence"/>
</dbReference>
<sequence>MAVPATIDNTLGALYITVVITSLLFGVGIIQSWIYFQEKRKEDHWFLVLFVACVNVMDIVQQSLICHAVYRYAVTGHDDPTAMLKMQKTIMIELYFGGVIALLVQQLYCWRIWKLSKNWMIGMLVALPSAAYFVLTYVYTALTWYPVFLYLARINPGPNAG</sequence>
<comment type="caution">
    <text evidence="2">The sequence shown here is derived from an EMBL/GenBank/DDBJ whole genome shotgun (WGS) entry which is preliminary data.</text>
</comment>
<keyword evidence="1" id="KW-1133">Transmembrane helix</keyword>
<dbReference type="AlphaFoldDB" id="A0A8H6XFL1"/>
<accession>A0A8H6XFL1</accession>
<evidence type="ECO:0000313" key="3">
    <source>
        <dbReference type="Proteomes" id="UP000623467"/>
    </source>
</evidence>
<keyword evidence="3" id="KW-1185">Reference proteome</keyword>
<keyword evidence="1" id="KW-0472">Membrane</keyword>
<evidence type="ECO:0000256" key="1">
    <source>
        <dbReference type="SAM" id="Phobius"/>
    </source>
</evidence>